<gene>
    <name evidence="2" type="ORF">PTQ27_11495</name>
</gene>
<proteinExistence type="predicted"/>
<evidence type="ECO:0000313" key="2">
    <source>
        <dbReference type="EMBL" id="MDD0825077.1"/>
    </source>
</evidence>
<dbReference type="CDD" id="cd00761">
    <property type="entry name" value="Glyco_tranf_GTA_type"/>
    <property type="match status" value="1"/>
</dbReference>
<sequence length="276" mass="31835">PASQPAVAVITRTTGRPELARSILSVQNQTYLCKHYIFVDSEQYHQQADEILIKFATPIVTYLPESTLSESSIDEIISNLIHEEVICFLNEDCWFEPNHIEKGVKALSESQKDYAYALRNFYDQEGQFLCIDTIKSLGDYRSEQEPLKCAYKLGGVDGIIQFTIDNTPYININSCFLYQDIVKELNHYQYWQYDHNIYPPLSSLGKRRICTKTVSLNSTFNPSAFYSSAFNHLLSEPFSLTPKEAYEFACEIIVFQAEESFDNWGGRFIWDKDDNL</sequence>
<dbReference type="EMBL" id="JAQSJE010000015">
    <property type="protein sequence ID" value="MDD0825077.1"/>
    <property type="molecule type" value="Genomic_DNA"/>
</dbReference>
<keyword evidence="3" id="KW-1185">Reference proteome</keyword>
<keyword evidence="2" id="KW-0808">Transferase</keyword>
<reference evidence="2 3" key="1">
    <citation type="submission" date="2023-02" db="EMBL/GenBank/DDBJ databases">
        <title>Mannheimia cairiniae sp. nov., a novel species of Mannheimia obtained from moscovy ducks (Cairina moschata) and reclassification of Mannheimia ovis as heterotypic synonym of Mannheimia pernigra.</title>
        <authorList>
            <person name="Christensen H."/>
        </authorList>
    </citation>
    <scope>NUCLEOTIDE SEQUENCE [LARGE SCALE GENOMIC DNA]</scope>
    <source>
        <strain evidence="2 3">AT1</strain>
    </source>
</reference>
<name>A0ABT5MSW2_9PAST</name>
<dbReference type="Gene3D" id="3.90.550.10">
    <property type="entry name" value="Spore Coat Polysaccharide Biosynthesis Protein SpsA, Chain A"/>
    <property type="match status" value="1"/>
</dbReference>
<feature type="domain" description="Glycosyltransferase 2-like" evidence="1">
    <location>
        <begin position="14"/>
        <end position="126"/>
    </location>
</feature>
<dbReference type="InterPro" id="IPR001173">
    <property type="entry name" value="Glyco_trans_2-like"/>
</dbReference>
<organism evidence="2 3">
    <name type="scientific">Mannheimia cairinae</name>
    <dbReference type="NCBI Taxonomy" id="3025936"/>
    <lineage>
        <taxon>Bacteria</taxon>
        <taxon>Pseudomonadati</taxon>
        <taxon>Pseudomonadota</taxon>
        <taxon>Gammaproteobacteria</taxon>
        <taxon>Pasteurellales</taxon>
        <taxon>Pasteurellaceae</taxon>
        <taxon>Mannheimia</taxon>
    </lineage>
</organism>
<keyword evidence="2" id="KW-0328">Glycosyltransferase</keyword>
<dbReference type="Proteomes" id="UP001221909">
    <property type="component" value="Unassembled WGS sequence"/>
</dbReference>
<feature type="non-terminal residue" evidence="2">
    <location>
        <position position="1"/>
    </location>
</feature>
<comment type="caution">
    <text evidence="2">The sequence shown here is derived from an EMBL/GenBank/DDBJ whole genome shotgun (WGS) entry which is preliminary data.</text>
</comment>
<evidence type="ECO:0000259" key="1">
    <source>
        <dbReference type="Pfam" id="PF00535"/>
    </source>
</evidence>
<dbReference type="RefSeq" id="WP_273771143.1">
    <property type="nucleotide sequence ID" value="NZ_JAQSJE010000015.1"/>
</dbReference>
<evidence type="ECO:0000313" key="3">
    <source>
        <dbReference type="Proteomes" id="UP001221909"/>
    </source>
</evidence>
<dbReference type="GO" id="GO:0016757">
    <property type="term" value="F:glycosyltransferase activity"/>
    <property type="evidence" value="ECO:0007669"/>
    <property type="project" value="UniProtKB-KW"/>
</dbReference>
<accession>A0ABT5MSW2</accession>
<dbReference type="SUPFAM" id="SSF53448">
    <property type="entry name" value="Nucleotide-diphospho-sugar transferases"/>
    <property type="match status" value="1"/>
</dbReference>
<dbReference type="InterPro" id="IPR029044">
    <property type="entry name" value="Nucleotide-diphossugar_trans"/>
</dbReference>
<protein>
    <submittedName>
        <fullName evidence="2">Glycosyltransferase</fullName>
        <ecNumber evidence="2">2.4.-.-</ecNumber>
    </submittedName>
</protein>
<dbReference type="EC" id="2.4.-.-" evidence="2"/>
<dbReference type="Pfam" id="PF00535">
    <property type="entry name" value="Glycos_transf_2"/>
    <property type="match status" value="1"/>
</dbReference>